<evidence type="ECO:0000313" key="6">
    <source>
        <dbReference type="EMBL" id="VDN01446.1"/>
    </source>
</evidence>
<dbReference type="GO" id="GO:0006606">
    <property type="term" value="P:protein import into nucleus"/>
    <property type="evidence" value="ECO:0007669"/>
    <property type="project" value="TreeGrafter"/>
</dbReference>
<dbReference type="GO" id="GO:0005634">
    <property type="term" value="C:nucleus"/>
    <property type="evidence" value="ECO:0007669"/>
    <property type="project" value="UniProtKB-SubCell"/>
</dbReference>
<dbReference type="OMA" id="HPVAACK"/>
<evidence type="ECO:0000256" key="3">
    <source>
        <dbReference type="ARBA" id="ARBA00022448"/>
    </source>
</evidence>
<dbReference type="InterPro" id="IPR016024">
    <property type="entry name" value="ARM-type_fold"/>
</dbReference>
<dbReference type="SUPFAM" id="SSF48371">
    <property type="entry name" value="ARM repeat"/>
    <property type="match status" value="1"/>
</dbReference>
<evidence type="ECO:0000313" key="8">
    <source>
        <dbReference type="WBParaSite" id="TCLT_0000436001-mRNA-1"/>
    </source>
</evidence>
<dbReference type="InterPro" id="IPR013598">
    <property type="entry name" value="Exportin-1/Importin-b-like"/>
</dbReference>
<dbReference type="Proteomes" id="UP000276776">
    <property type="component" value="Unassembled WGS sequence"/>
</dbReference>
<protein>
    <submittedName>
        <fullName evidence="8">Xpo1 domain-containing protein</fullName>
    </submittedName>
</protein>
<dbReference type="STRING" id="103827.A0A158RBE8"/>
<evidence type="ECO:0000256" key="2">
    <source>
        <dbReference type="ARBA" id="ARBA00007991"/>
    </source>
</evidence>
<keyword evidence="7" id="KW-1185">Reference proteome</keyword>
<dbReference type="GO" id="GO:0005737">
    <property type="term" value="C:cytoplasm"/>
    <property type="evidence" value="ECO:0007669"/>
    <property type="project" value="TreeGrafter"/>
</dbReference>
<evidence type="ECO:0000313" key="7">
    <source>
        <dbReference type="Proteomes" id="UP000276776"/>
    </source>
</evidence>
<keyword evidence="3" id="KW-0813">Transport</keyword>
<proteinExistence type="inferred from homology"/>
<sequence length="955" mass="109316">MDSIDQNVMQQVISALNEFHTTTDPKRSRELNNALNTLTKSEKGFMMSFHFLSFDQPTTVQHFGACIFYETLREQWERYLSNDVLVARIKKTLLEKLALGASFLNQSVTNKLTSSLAIFALYCIPDIWPEPIHDLATVWSDKPELLLRVLAELPVEFDRVHLHLEQRSILKSSLHQNAEDVIRIINIILCDEDAQPSLRNAAVECLEQWLKLPGCDLMQWQPALLPFLGNIVDKAALARILNVLSTHADLRYMENLAMDLATFLASITCVAITEQLDFLNEQYKEITNANRNDYVSELEDYGYLVSSLAGFFEITMRSLLIGCIQKRNDEVLKLLCTFFEKVSMWPGIYCYDEIISDASETFWNILKEDLLSLAASRGIDGLTSDLIADCNAFYTRLLWSAATKLAYPPQDILQQFSLEQIEKFERYRFQRVEISLNAYEIKPFECTSILVKLLDEAVKKGNIREIESVLYLFERIADYMTENDDITINEILKHSAILLSWQISDDIYAASQLGKSLMNLFYSLSHLICTGNEANKQESICIRLAVLFIDVSGSTEEALKTLDKFLESRTSHIEVIDLAVQRCYQFFINDHHCWKLRIYALRCVGLSLALHDSEDALKCLNSILAPRLSTLQMIVEGHIQTSSQSEKSLEDECAFELDVLCTLIDTQKPKANTHTNCEQSRNRNGSVVHSILWPSLPLLLDLLRNFMSSQILVEKVCDVLRSGMVAIEDNVETLFESYCDVIDFVVLKHPIAACKLAKSLILICSSKSIDDMTRKLATRMSLWFTIINESVNEFCEEYIELAYHIVKKDWKFVCISTLHGWNFLRAVRDMSLKILSSSSETNLCRKSSVLLATMIRNIMHCDKFSEVLHEAGECVINVVFNRLQTELMKSTTEALSEILMLIARIYPQETRRCLNDLPHGNAQEVVNMLKETHNAKTFKYLALQFNLKRRKDVKT</sequence>
<comment type="subcellular location">
    <subcellularLocation>
        <location evidence="1">Nucleus</location>
    </subcellularLocation>
</comment>
<gene>
    <name evidence="6" type="ORF">TCLT_LOCUS4349</name>
</gene>
<dbReference type="InterPro" id="IPR051345">
    <property type="entry name" value="Importin_beta-like_NTR"/>
</dbReference>
<dbReference type="OrthoDB" id="2016913at2759"/>
<dbReference type="Pfam" id="PF08389">
    <property type="entry name" value="Xpo1"/>
    <property type="match status" value="1"/>
</dbReference>
<dbReference type="EMBL" id="UYYF01004285">
    <property type="protein sequence ID" value="VDN01446.1"/>
    <property type="molecule type" value="Genomic_DNA"/>
</dbReference>
<feature type="domain" description="Exportin-1/Importin-beta-like" evidence="5">
    <location>
        <begin position="108"/>
        <end position="218"/>
    </location>
</feature>
<evidence type="ECO:0000256" key="1">
    <source>
        <dbReference type="ARBA" id="ARBA00004123"/>
    </source>
</evidence>
<name>A0A158RBE8_THECL</name>
<reference evidence="6 7" key="2">
    <citation type="submission" date="2018-11" db="EMBL/GenBank/DDBJ databases">
        <authorList>
            <consortium name="Pathogen Informatics"/>
        </authorList>
    </citation>
    <scope>NUCLEOTIDE SEQUENCE [LARGE SCALE GENOMIC DNA]</scope>
</reference>
<dbReference type="AlphaFoldDB" id="A0A158RBE8"/>
<accession>A0A158RBE8</accession>
<reference evidence="8" key="1">
    <citation type="submission" date="2016-04" db="UniProtKB">
        <authorList>
            <consortium name="WormBaseParasite"/>
        </authorList>
    </citation>
    <scope>IDENTIFICATION</scope>
</reference>
<dbReference type="PANTHER" id="PTHR12363">
    <property type="entry name" value="TRANSPORTIN 3 AND IMPORTIN 13"/>
    <property type="match status" value="1"/>
</dbReference>
<evidence type="ECO:0000259" key="5">
    <source>
        <dbReference type="Pfam" id="PF08389"/>
    </source>
</evidence>
<comment type="similarity">
    <text evidence="2">Belongs to the importin beta family.</text>
</comment>
<dbReference type="InterPro" id="IPR011989">
    <property type="entry name" value="ARM-like"/>
</dbReference>
<organism evidence="8">
    <name type="scientific">Thelazia callipaeda</name>
    <name type="common">Oriental eyeworm</name>
    <name type="synonym">Parasitic nematode</name>
    <dbReference type="NCBI Taxonomy" id="103827"/>
    <lineage>
        <taxon>Eukaryota</taxon>
        <taxon>Metazoa</taxon>
        <taxon>Ecdysozoa</taxon>
        <taxon>Nematoda</taxon>
        <taxon>Chromadorea</taxon>
        <taxon>Rhabditida</taxon>
        <taxon>Spirurina</taxon>
        <taxon>Spiruromorpha</taxon>
        <taxon>Thelazioidea</taxon>
        <taxon>Thelaziidae</taxon>
        <taxon>Thelazia</taxon>
    </lineage>
</organism>
<dbReference type="PANTHER" id="PTHR12363:SF33">
    <property type="entry name" value="IMPORTIN-13"/>
    <property type="match status" value="1"/>
</dbReference>
<dbReference type="Gene3D" id="1.25.10.10">
    <property type="entry name" value="Leucine-rich Repeat Variant"/>
    <property type="match status" value="1"/>
</dbReference>
<keyword evidence="4" id="KW-0539">Nucleus</keyword>
<evidence type="ECO:0000256" key="4">
    <source>
        <dbReference type="ARBA" id="ARBA00023242"/>
    </source>
</evidence>
<dbReference type="WBParaSite" id="TCLT_0000436001-mRNA-1">
    <property type="protein sequence ID" value="TCLT_0000436001-mRNA-1"/>
    <property type="gene ID" value="TCLT_0000436001"/>
</dbReference>